<keyword evidence="3" id="KW-1185">Reference proteome</keyword>
<evidence type="ECO:0000256" key="1">
    <source>
        <dbReference type="SAM" id="MobiDB-lite"/>
    </source>
</evidence>
<accession>A0A2H3J9E3</accession>
<dbReference type="Proteomes" id="UP000218811">
    <property type="component" value="Unassembled WGS sequence"/>
</dbReference>
<feature type="compositionally biased region" description="Polar residues" evidence="1">
    <location>
        <begin position="19"/>
        <end position="34"/>
    </location>
</feature>
<proteinExistence type="predicted"/>
<dbReference type="OMA" id="NWEDEQW"/>
<feature type="compositionally biased region" description="Low complexity" evidence="1">
    <location>
        <begin position="38"/>
        <end position="48"/>
    </location>
</feature>
<dbReference type="EMBL" id="KB467843">
    <property type="protein sequence ID" value="PCH35369.1"/>
    <property type="molecule type" value="Genomic_DNA"/>
</dbReference>
<feature type="region of interest" description="Disordered" evidence="1">
    <location>
        <begin position="1"/>
        <end position="48"/>
    </location>
</feature>
<gene>
    <name evidence="2" type="ORF">WOLCODRAFT_139869</name>
</gene>
<dbReference type="AlphaFoldDB" id="A0A2H3J9E3"/>
<reference evidence="2 3" key="1">
    <citation type="journal article" date="2012" name="Science">
        <title>The Paleozoic origin of enzymatic lignin decomposition reconstructed from 31 fungal genomes.</title>
        <authorList>
            <person name="Floudas D."/>
            <person name="Binder M."/>
            <person name="Riley R."/>
            <person name="Barry K."/>
            <person name="Blanchette R.A."/>
            <person name="Henrissat B."/>
            <person name="Martinez A.T."/>
            <person name="Otillar R."/>
            <person name="Spatafora J.W."/>
            <person name="Yadav J.S."/>
            <person name="Aerts A."/>
            <person name="Benoit I."/>
            <person name="Boyd A."/>
            <person name="Carlson A."/>
            <person name="Copeland A."/>
            <person name="Coutinho P.M."/>
            <person name="de Vries R.P."/>
            <person name="Ferreira P."/>
            <person name="Findley K."/>
            <person name="Foster B."/>
            <person name="Gaskell J."/>
            <person name="Glotzer D."/>
            <person name="Gorecki P."/>
            <person name="Heitman J."/>
            <person name="Hesse C."/>
            <person name="Hori C."/>
            <person name="Igarashi K."/>
            <person name="Jurgens J.A."/>
            <person name="Kallen N."/>
            <person name="Kersten P."/>
            <person name="Kohler A."/>
            <person name="Kuees U."/>
            <person name="Kumar T.K.A."/>
            <person name="Kuo A."/>
            <person name="LaButti K."/>
            <person name="Larrondo L.F."/>
            <person name="Lindquist E."/>
            <person name="Ling A."/>
            <person name="Lombard V."/>
            <person name="Lucas S."/>
            <person name="Lundell T."/>
            <person name="Martin R."/>
            <person name="McLaughlin D.J."/>
            <person name="Morgenstern I."/>
            <person name="Morin E."/>
            <person name="Murat C."/>
            <person name="Nagy L.G."/>
            <person name="Nolan M."/>
            <person name="Ohm R.A."/>
            <person name="Patyshakuliyeva A."/>
            <person name="Rokas A."/>
            <person name="Ruiz-Duenas F.J."/>
            <person name="Sabat G."/>
            <person name="Salamov A."/>
            <person name="Samejima M."/>
            <person name="Schmutz J."/>
            <person name="Slot J.C."/>
            <person name="St John F."/>
            <person name="Stenlid J."/>
            <person name="Sun H."/>
            <person name="Sun S."/>
            <person name="Syed K."/>
            <person name="Tsang A."/>
            <person name="Wiebenga A."/>
            <person name="Young D."/>
            <person name="Pisabarro A."/>
            <person name="Eastwood D.C."/>
            <person name="Martin F."/>
            <person name="Cullen D."/>
            <person name="Grigoriev I.V."/>
            <person name="Hibbett D.S."/>
        </authorList>
    </citation>
    <scope>NUCLEOTIDE SEQUENCE [LARGE SCALE GENOMIC DNA]</scope>
    <source>
        <strain evidence="2 3">MD-104</strain>
    </source>
</reference>
<sequence>MASIDDSLRENEKAHARTHSTADTSDRSSYTSHMSLGEEAVAAPEELPAAEHPTVALLIPFPQLLRPPSSQKVKVPPFMVYAPLGAPLPPPKEGEKDSYKNKAIRRWQKEEKEAKESGAGFKAKAVKLISKGMSATKNSRIEFLVRTPNKKKLKELRFVYPSSMPAEHVQQQFTELVKSAKKGAIMNGVIATSLAPFALAFDTLTFIPGPFEITAVWSASSWTGAARAAGIANRITSRDGALPLSFTPDTRALELLAFRMHEICARKARPGTVAQPHLGGAPGENARPMRGPELAGAALDVFRAYGEDMDDVETDRMRVAEDLERCMKKAAKEWAKAVA</sequence>
<name>A0A2H3J9E3_WOLCO</name>
<dbReference type="OrthoDB" id="3189033at2759"/>
<feature type="compositionally biased region" description="Basic and acidic residues" evidence="1">
    <location>
        <begin position="1"/>
        <end position="15"/>
    </location>
</feature>
<protein>
    <submittedName>
        <fullName evidence="2">Uncharacterized protein</fullName>
    </submittedName>
</protein>
<evidence type="ECO:0000313" key="3">
    <source>
        <dbReference type="Proteomes" id="UP000218811"/>
    </source>
</evidence>
<evidence type="ECO:0000313" key="2">
    <source>
        <dbReference type="EMBL" id="PCH35369.1"/>
    </source>
</evidence>
<organism evidence="2 3">
    <name type="scientific">Wolfiporia cocos (strain MD-104)</name>
    <name type="common">Brown rot fungus</name>
    <dbReference type="NCBI Taxonomy" id="742152"/>
    <lineage>
        <taxon>Eukaryota</taxon>
        <taxon>Fungi</taxon>
        <taxon>Dikarya</taxon>
        <taxon>Basidiomycota</taxon>
        <taxon>Agaricomycotina</taxon>
        <taxon>Agaricomycetes</taxon>
        <taxon>Polyporales</taxon>
        <taxon>Phaeolaceae</taxon>
        <taxon>Wolfiporia</taxon>
    </lineage>
</organism>